<keyword evidence="6" id="KW-0325">Glycoprotein</keyword>
<reference evidence="8 9" key="1">
    <citation type="submission" date="2017-07" db="EMBL/GenBank/DDBJ databases">
        <authorList>
            <person name="Talla V."/>
            <person name="Backstrom N."/>
        </authorList>
    </citation>
    <scope>NUCLEOTIDE SEQUENCE [LARGE SCALE GENOMIC DNA]</scope>
</reference>
<dbReference type="Gene3D" id="3.40.50.1820">
    <property type="entry name" value="alpha/beta hydrolase"/>
    <property type="match status" value="2"/>
</dbReference>
<proteinExistence type="inferred from homology"/>
<evidence type="ECO:0000313" key="9">
    <source>
        <dbReference type="Proteomes" id="UP000324832"/>
    </source>
</evidence>
<dbReference type="PANTHER" id="PTHR11005">
    <property type="entry name" value="LYSOSOMAL ACID LIPASE-RELATED"/>
    <property type="match status" value="1"/>
</dbReference>
<keyword evidence="9" id="KW-1185">Reference proteome</keyword>
<dbReference type="EMBL" id="FZQP02001238">
    <property type="protein sequence ID" value="VVC92245.1"/>
    <property type="molecule type" value="Genomic_DNA"/>
</dbReference>
<dbReference type="AlphaFoldDB" id="A0A5E4Q5B3"/>
<evidence type="ECO:0000256" key="3">
    <source>
        <dbReference type="ARBA" id="ARBA00022801"/>
    </source>
</evidence>
<evidence type="ECO:0000256" key="6">
    <source>
        <dbReference type="ARBA" id="ARBA00023180"/>
    </source>
</evidence>
<dbReference type="FunFam" id="3.40.50.1820:FF:000057">
    <property type="entry name" value="Lipase"/>
    <property type="match status" value="1"/>
</dbReference>
<evidence type="ECO:0000259" key="7">
    <source>
        <dbReference type="Pfam" id="PF04083"/>
    </source>
</evidence>
<evidence type="ECO:0000313" key="8">
    <source>
        <dbReference type="EMBL" id="VVC92245.1"/>
    </source>
</evidence>
<sequence>MGHSRLSAAVFVATHDWFQMAVGRDIAVLFRLFLVHMLDVQHFNNHKRTPLSRYVTLAVARRSPNAEYVEQLIKETDFGSRFSDNLLEDAFLDANGLASKYGYPFEEHSVVTEDGYILGLHRIPHGRDKNNIPGERPAVLVMHGLLSSSADFMIMGPGNALAYILAEEGFDVWLGNARGNYYSRRHTFLNPNNRSQSFWDFSWDEIGDLDLPAIIDYILSVTRLPSIHYIGMSQGTTSFFVMGSMRPDYNKKITSMHALAPVAYMANTKSLVFRLISPHAKTIARVLSFLGMKEMLPNNIVFTWLGIVLCHDGSPLQPFCSALLFSIVGWSPNQFNSDFRRFDYGSISNIKKYGQATPPKYNLSQITAPVILHYSTADPLSNIVDVKRLYAELGGPAEMIKVPHDQFITLVVGGQSPNAEYVEDLIKNTDFGSRFSDNLIEDAFLDAGGLARKYGYPFEEHFVPTQDGYVLGLHRIPHGRDRNNIPGPRPAVLVMHGLLSTSADFIIMGPGNALAYILAEEGFDVWLGNARGSHYSRRHILLNPNDRRGSFWDFSWDEIGNLDLPAMIDYILLRTRLPSIHYIGMSQGTTSFFVMGSLRPDYSRKITSMHALAPVAYMAHVRTPLFKLLAPHAETISRILSILGMKEILPNHMVFTLIGMTFCRDAKLGHVPGGCAMNQLVHYAQSIVDKDFRRFDHGTITNILRYGSVIPPKYNLSQLTAPVFLHYSLSDPLADLRDVDRLYSEIGGPVQKIRVPYDTFSHVDFMWGIDAKELTLSLQL</sequence>
<evidence type="ECO:0000256" key="5">
    <source>
        <dbReference type="ARBA" id="ARBA00023098"/>
    </source>
</evidence>
<dbReference type="GO" id="GO:0016787">
    <property type="term" value="F:hydrolase activity"/>
    <property type="evidence" value="ECO:0007669"/>
    <property type="project" value="UniProtKB-KW"/>
</dbReference>
<feature type="domain" description="Partial AB-hydrolase lipase" evidence="7">
    <location>
        <begin position="97"/>
        <end position="155"/>
    </location>
</feature>
<evidence type="ECO:0000256" key="4">
    <source>
        <dbReference type="ARBA" id="ARBA00022963"/>
    </source>
</evidence>
<dbReference type="FunFam" id="3.40.50.1820:FF:000021">
    <property type="entry name" value="Lipase"/>
    <property type="match status" value="1"/>
</dbReference>
<accession>A0A5E4Q5B3</accession>
<name>A0A5E4Q5B3_9NEOP</name>
<organism evidence="8 9">
    <name type="scientific">Leptidea sinapis</name>
    <dbReference type="NCBI Taxonomy" id="189913"/>
    <lineage>
        <taxon>Eukaryota</taxon>
        <taxon>Metazoa</taxon>
        <taxon>Ecdysozoa</taxon>
        <taxon>Arthropoda</taxon>
        <taxon>Hexapoda</taxon>
        <taxon>Insecta</taxon>
        <taxon>Pterygota</taxon>
        <taxon>Neoptera</taxon>
        <taxon>Endopterygota</taxon>
        <taxon>Lepidoptera</taxon>
        <taxon>Glossata</taxon>
        <taxon>Ditrysia</taxon>
        <taxon>Papilionoidea</taxon>
        <taxon>Pieridae</taxon>
        <taxon>Dismorphiinae</taxon>
        <taxon>Leptidea</taxon>
    </lineage>
</organism>
<gene>
    <name evidence="8" type="ORF">LSINAPIS_LOCUS4735</name>
</gene>
<dbReference type="SUPFAM" id="SSF53474">
    <property type="entry name" value="alpha/beta-Hydrolases"/>
    <property type="match status" value="2"/>
</dbReference>
<dbReference type="InterPro" id="IPR006693">
    <property type="entry name" value="AB_hydrolase_lipase"/>
</dbReference>
<protein>
    <recommendedName>
        <fullName evidence="7">Partial AB-hydrolase lipase domain-containing protein</fullName>
    </recommendedName>
</protein>
<evidence type="ECO:0000256" key="1">
    <source>
        <dbReference type="ARBA" id="ARBA00010701"/>
    </source>
</evidence>
<keyword evidence="4" id="KW-0442">Lipid degradation</keyword>
<keyword evidence="5" id="KW-0443">Lipid metabolism</keyword>
<dbReference type="Pfam" id="PF04083">
    <property type="entry name" value="Abhydro_lipase"/>
    <property type="match status" value="2"/>
</dbReference>
<keyword evidence="3" id="KW-0378">Hydrolase</keyword>
<evidence type="ECO:0000256" key="2">
    <source>
        <dbReference type="ARBA" id="ARBA00022729"/>
    </source>
</evidence>
<keyword evidence="2" id="KW-0732">Signal</keyword>
<dbReference type="GO" id="GO:0016042">
    <property type="term" value="P:lipid catabolic process"/>
    <property type="evidence" value="ECO:0007669"/>
    <property type="project" value="UniProtKB-KW"/>
</dbReference>
<dbReference type="Proteomes" id="UP000324832">
    <property type="component" value="Unassembled WGS sequence"/>
</dbReference>
<comment type="similarity">
    <text evidence="1">Belongs to the AB hydrolase superfamily. Lipase family.</text>
</comment>
<feature type="domain" description="Partial AB-hydrolase lipase" evidence="7">
    <location>
        <begin position="450"/>
        <end position="508"/>
    </location>
</feature>
<dbReference type="InterPro" id="IPR029058">
    <property type="entry name" value="AB_hydrolase_fold"/>
</dbReference>